<name>A0A7K1T0A7_9SPHI</name>
<dbReference type="RefSeq" id="WP_157568261.1">
    <property type="nucleotide sequence ID" value="NZ_WPIK01000013.1"/>
</dbReference>
<evidence type="ECO:0000256" key="1">
    <source>
        <dbReference type="SAM" id="MobiDB-lite"/>
    </source>
</evidence>
<comment type="caution">
    <text evidence="2">The sequence shown here is derived from an EMBL/GenBank/DDBJ whole genome shotgun (WGS) entry which is preliminary data.</text>
</comment>
<dbReference type="AlphaFoldDB" id="A0A7K1T0A7"/>
<dbReference type="Proteomes" id="UP000462014">
    <property type="component" value="Unassembled WGS sequence"/>
</dbReference>
<feature type="region of interest" description="Disordered" evidence="1">
    <location>
        <begin position="38"/>
        <end position="129"/>
    </location>
</feature>
<protein>
    <submittedName>
        <fullName evidence="2">Uncharacterized protein</fullName>
    </submittedName>
</protein>
<evidence type="ECO:0000313" key="3">
    <source>
        <dbReference type="Proteomes" id="UP000462014"/>
    </source>
</evidence>
<gene>
    <name evidence="2" type="ORF">GO621_14410</name>
</gene>
<feature type="compositionally biased region" description="Acidic residues" evidence="1">
    <location>
        <begin position="41"/>
        <end position="93"/>
    </location>
</feature>
<evidence type="ECO:0000313" key="2">
    <source>
        <dbReference type="EMBL" id="MVN22720.1"/>
    </source>
</evidence>
<reference evidence="2 3" key="1">
    <citation type="submission" date="2019-12" db="EMBL/GenBank/DDBJ databases">
        <title>Mucilaginibacter sp. HMF7410 genome sequencing and assembly.</title>
        <authorList>
            <person name="Kang H."/>
            <person name="Cha I."/>
            <person name="Kim H."/>
            <person name="Joh K."/>
        </authorList>
    </citation>
    <scope>NUCLEOTIDE SEQUENCE [LARGE SCALE GENOMIC DNA]</scope>
    <source>
        <strain evidence="2 3">HMF7410</strain>
    </source>
</reference>
<keyword evidence="3" id="KW-1185">Reference proteome</keyword>
<feature type="compositionally biased region" description="Polar residues" evidence="1">
    <location>
        <begin position="94"/>
        <end position="105"/>
    </location>
</feature>
<accession>A0A7K1T0A7</accession>
<dbReference type="EMBL" id="WPIK01000013">
    <property type="protein sequence ID" value="MVN22720.1"/>
    <property type="molecule type" value="Genomic_DNA"/>
</dbReference>
<proteinExistence type="predicted"/>
<organism evidence="2 3">
    <name type="scientific">Mucilaginibacter arboris</name>
    <dbReference type="NCBI Taxonomy" id="2682090"/>
    <lineage>
        <taxon>Bacteria</taxon>
        <taxon>Pseudomonadati</taxon>
        <taxon>Bacteroidota</taxon>
        <taxon>Sphingobacteriia</taxon>
        <taxon>Sphingobacteriales</taxon>
        <taxon>Sphingobacteriaceae</taxon>
        <taxon>Mucilaginibacter</taxon>
    </lineage>
</organism>
<sequence length="129" mass="14027">MTLMNATSLNDQVDYSGTNGHSFAEQTLNAIFNVSPRNAVIDDDDDDDLDQTLPDPDEDDLIDDDDDDAFPDDLDTLDDDVADDDDLDEDDDTGSTTSGLNNPSSFADRPQGRTTGRMTDHEPGSPNNL</sequence>